<dbReference type="PANTHER" id="PTHR47099:SF1">
    <property type="entry name" value="METHYLCOBAMIDE:COM METHYLTRANSFERASE MTBA"/>
    <property type="match status" value="1"/>
</dbReference>
<dbReference type="EMBL" id="DYXE01000004">
    <property type="protein sequence ID" value="HJH48723.1"/>
    <property type="molecule type" value="Genomic_DNA"/>
</dbReference>
<dbReference type="AlphaFoldDB" id="A0A9D3AI55"/>
<dbReference type="InterPro" id="IPR000257">
    <property type="entry name" value="Uroporphyrinogen_deCOase"/>
</dbReference>
<evidence type="ECO:0000313" key="3">
    <source>
        <dbReference type="Proteomes" id="UP000813420"/>
    </source>
</evidence>
<feature type="domain" description="Uroporphyrinogen decarboxylase (URO-D)" evidence="1">
    <location>
        <begin position="5"/>
        <end position="334"/>
    </location>
</feature>
<protein>
    <recommendedName>
        <fullName evidence="1">Uroporphyrinogen decarboxylase (URO-D) domain-containing protein</fullName>
    </recommendedName>
</protein>
<evidence type="ECO:0000259" key="1">
    <source>
        <dbReference type="Pfam" id="PF01208"/>
    </source>
</evidence>
<dbReference type="Pfam" id="PF01208">
    <property type="entry name" value="URO-D"/>
    <property type="match status" value="1"/>
</dbReference>
<accession>A0A9D3AI55</accession>
<reference evidence="2" key="2">
    <citation type="submission" date="2021-09" db="EMBL/GenBank/DDBJ databases">
        <authorList>
            <person name="Gilroy R."/>
        </authorList>
    </citation>
    <scope>NUCLEOTIDE SEQUENCE</scope>
    <source>
        <strain evidence="2">USAMLcec4-12693</strain>
    </source>
</reference>
<dbReference type="Proteomes" id="UP000813420">
    <property type="component" value="Unassembled WGS sequence"/>
</dbReference>
<reference evidence="2" key="1">
    <citation type="journal article" date="2021" name="PeerJ">
        <title>Extensive microbial diversity within the chicken gut microbiome revealed by metagenomics and culture.</title>
        <authorList>
            <person name="Gilroy R."/>
            <person name="Ravi A."/>
            <person name="Getino M."/>
            <person name="Pursley I."/>
            <person name="Horton D.L."/>
            <person name="Alikhan N.F."/>
            <person name="Baker D."/>
            <person name="Gharbi K."/>
            <person name="Hall N."/>
            <person name="Watson M."/>
            <person name="Adriaenssens E.M."/>
            <person name="Foster-Nyarko E."/>
            <person name="Jarju S."/>
            <person name="Secka A."/>
            <person name="Antonio M."/>
            <person name="Oren A."/>
            <person name="Chaudhuri R.R."/>
            <person name="La Ragione R."/>
            <person name="Hildebrand F."/>
            <person name="Pallen M.J."/>
        </authorList>
    </citation>
    <scope>NUCLEOTIDE SEQUENCE</scope>
    <source>
        <strain evidence="2">USAMLcec4-12693</strain>
    </source>
</reference>
<sequence>MMGKREAVKAILEGKGADRIPVIMNAFSLPVARYGYTMPEVMASPEKMTECMVGTRRKLGYDGMCAGAYGGISAMMGGHLPNSEGKIVGDGDDVVHSREDIEKLRPYDPKKCPMLKNLLKTIELMRKEEPDEPIYVILHVPAAVAFTLMGAKPAFKAMVKNPELFRALSDHVEDAVVESSKILWDAGVDFLWFPMPNFGGYCISRKTYEKCISESNIRANKRIKDYGANIVIHTCGPYDDRFDLVLKESGDAWHISDTQTKKVKDEYGDQVSLMGNIPCVSVLMEGTPEEVYKYAYQECMDGARDGRFILSGDCDVSPMTPDENVIEAVRAAKDAEKVLFGKK</sequence>
<proteinExistence type="predicted"/>
<gene>
    <name evidence="2" type="ORF">K8V39_00470</name>
</gene>
<dbReference type="GO" id="GO:0006779">
    <property type="term" value="P:porphyrin-containing compound biosynthetic process"/>
    <property type="evidence" value="ECO:0007669"/>
    <property type="project" value="InterPro"/>
</dbReference>
<comment type="caution">
    <text evidence="2">The sequence shown here is derived from an EMBL/GenBank/DDBJ whole genome shotgun (WGS) entry which is preliminary data.</text>
</comment>
<evidence type="ECO:0000313" key="2">
    <source>
        <dbReference type="EMBL" id="HJH48723.1"/>
    </source>
</evidence>
<dbReference type="InterPro" id="IPR052024">
    <property type="entry name" value="Methanogen_methyltrans"/>
</dbReference>
<dbReference type="InterPro" id="IPR038071">
    <property type="entry name" value="UROD/MetE-like_sf"/>
</dbReference>
<dbReference type="PANTHER" id="PTHR47099">
    <property type="entry name" value="METHYLCOBAMIDE:COM METHYLTRANSFERASE MTBA"/>
    <property type="match status" value="1"/>
</dbReference>
<dbReference type="GO" id="GO:0004853">
    <property type="term" value="F:uroporphyrinogen decarboxylase activity"/>
    <property type="evidence" value="ECO:0007669"/>
    <property type="project" value="InterPro"/>
</dbReference>
<dbReference type="SUPFAM" id="SSF51726">
    <property type="entry name" value="UROD/MetE-like"/>
    <property type="match status" value="1"/>
</dbReference>
<name>A0A9D3AI55_9FIRM</name>
<dbReference type="RefSeq" id="WP_277271441.1">
    <property type="nucleotide sequence ID" value="NZ_CAWVCY010000054.1"/>
</dbReference>
<dbReference type="Gene3D" id="3.20.20.210">
    <property type="match status" value="1"/>
</dbReference>
<organism evidence="2 3">
    <name type="scientific">Merdimonas faecis</name>
    <dbReference type="NCBI Taxonomy" id="1653435"/>
    <lineage>
        <taxon>Bacteria</taxon>
        <taxon>Bacillati</taxon>
        <taxon>Bacillota</taxon>
        <taxon>Clostridia</taxon>
        <taxon>Lachnospirales</taxon>
        <taxon>Lachnospiraceae</taxon>
        <taxon>Merdimonas</taxon>
    </lineage>
</organism>